<organism evidence="1 2">
    <name type="scientific">Trifolium subterraneum</name>
    <name type="common">Subterranean clover</name>
    <dbReference type="NCBI Taxonomy" id="3900"/>
    <lineage>
        <taxon>Eukaryota</taxon>
        <taxon>Viridiplantae</taxon>
        <taxon>Streptophyta</taxon>
        <taxon>Embryophyta</taxon>
        <taxon>Tracheophyta</taxon>
        <taxon>Spermatophyta</taxon>
        <taxon>Magnoliopsida</taxon>
        <taxon>eudicotyledons</taxon>
        <taxon>Gunneridae</taxon>
        <taxon>Pentapetalae</taxon>
        <taxon>rosids</taxon>
        <taxon>fabids</taxon>
        <taxon>Fabales</taxon>
        <taxon>Fabaceae</taxon>
        <taxon>Papilionoideae</taxon>
        <taxon>50 kb inversion clade</taxon>
        <taxon>NPAAA clade</taxon>
        <taxon>Hologalegina</taxon>
        <taxon>IRL clade</taxon>
        <taxon>Trifolieae</taxon>
        <taxon>Trifolium</taxon>
    </lineage>
</organism>
<name>A0A2Z6PDN7_TRISU</name>
<keyword evidence="2" id="KW-1185">Reference proteome</keyword>
<reference evidence="2" key="1">
    <citation type="journal article" date="2017" name="Front. Plant Sci.">
        <title>Climate Clever Clovers: New Paradigm to Reduce the Environmental Footprint of Ruminants by Breeding Low Methanogenic Forages Utilizing Haplotype Variation.</title>
        <authorList>
            <person name="Kaur P."/>
            <person name="Appels R."/>
            <person name="Bayer P.E."/>
            <person name="Keeble-Gagnere G."/>
            <person name="Wang J."/>
            <person name="Hirakawa H."/>
            <person name="Shirasawa K."/>
            <person name="Vercoe P."/>
            <person name="Stefanova K."/>
            <person name="Durmic Z."/>
            <person name="Nichols P."/>
            <person name="Revell C."/>
            <person name="Isobe S.N."/>
            <person name="Edwards D."/>
            <person name="Erskine W."/>
        </authorList>
    </citation>
    <scope>NUCLEOTIDE SEQUENCE [LARGE SCALE GENOMIC DNA]</scope>
    <source>
        <strain evidence="2">cv. Daliak</strain>
    </source>
</reference>
<dbReference type="PANTHER" id="PTHR34427">
    <property type="entry name" value="DUF4283 DOMAIN PROTEIN"/>
    <property type="match status" value="1"/>
</dbReference>
<proteinExistence type="predicted"/>
<dbReference type="PANTHER" id="PTHR34427:SF5">
    <property type="entry name" value="DUF4283 DOMAIN-CONTAINING PROTEIN"/>
    <property type="match status" value="1"/>
</dbReference>
<gene>
    <name evidence="1" type="ORF">TSUD_379350</name>
</gene>
<dbReference type="OrthoDB" id="1749329at2759"/>
<evidence type="ECO:0000313" key="1">
    <source>
        <dbReference type="EMBL" id="GAU41797.1"/>
    </source>
</evidence>
<dbReference type="AlphaFoldDB" id="A0A2Z6PDN7"/>
<accession>A0A2Z6PDN7</accession>
<evidence type="ECO:0000313" key="2">
    <source>
        <dbReference type="Proteomes" id="UP000242715"/>
    </source>
</evidence>
<dbReference type="EMBL" id="DF973882">
    <property type="protein sequence ID" value="GAU41797.1"/>
    <property type="molecule type" value="Genomic_DNA"/>
</dbReference>
<protein>
    <submittedName>
        <fullName evidence="1">Uncharacterized protein</fullName>
    </submittedName>
</protein>
<sequence>MREKAKLVRVNLAKFTKNSNPKSLEDGREWRQKEHNLIPGKSFRNAVVEEERMDVEIGGHTLAGMENPRNSAEIVWEVEVEEEVETKLGGAYVGYLIEDKDPHTIQNNFRMGGLSTFKVNAFGFMKVLLWSDKVGEVKEVVESVGWWCSLFSRVVPWSSNLVTNHRVTWLRCFGVPLHAWGNDLFRALAFKFGRFIEVDIKTRQMLRCDEARIKIVTGDKKVIDSSMAVKVKGQRFEIRVIEDTGACEDDGRRLDGVFRRGEEEISSKASSDGGGVSVVAAVEGFSESGSDADVSDSCKVLLAIQNHGEKSLGVVNSMARQIPVMEDVAGDTSHFLGNSVEVVGSRVNSVTDKGKIPMILESTGAGTTLENVFVGPPFDPVKNVQVVGPSHEDRFDDVEVGQVRTEGCVIGLDQEFSLGSACPIEKGVYKKVKGYDPVGSLGGGPEVLRTKTGDLFVFGSTHKGPSDPINLGENLGPGGVVSCSSSQDSIESFDDKVDHSVAEKKDLNKKNGRKKEGCRRSEDVTRRSDPITVPVEECVQQTPVADEFVGLDLEVVLPCQRNDGERNADLVPFVATTTDNYVEGGGFVSQCSTNSETQSTSIEVCEATKLIEIGRELGLNFKGEWHAEVYGKMEERKQALIGSILDLDSRSVSVGICEEEVAVRKQLFDDLWILLKSIDALTFQRSRTKWLKEGDLNTRVRLG</sequence>
<dbReference type="Proteomes" id="UP000242715">
    <property type="component" value="Unassembled WGS sequence"/>
</dbReference>